<evidence type="ECO:0000256" key="5">
    <source>
        <dbReference type="SAM" id="SignalP"/>
    </source>
</evidence>
<dbReference type="Pfam" id="PF07731">
    <property type="entry name" value="Cu-oxidase_2"/>
    <property type="match status" value="1"/>
</dbReference>
<dbReference type="InterPro" id="IPR011706">
    <property type="entry name" value="Cu-oxidase_C"/>
</dbReference>
<dbReference type="SUPFAM" id="SSF49503">
    <property type="entry name" value="Cupredoxins"/>
    <property type="match status" value="3"/>
</dbReference>
<keyword evidence="10" id="KW-1185">Reference proteome</keyword>
<dbReference type="CDD" id="cd13896">
    <property type="entry name" value="CuRO_3_CopA"/>
    <property type="match status" value="1"/>
</dbReference>
<dbReference type="PANTHER" id="PTHR11709:SF394">
    <property type="entry name" value="FI03373P-RELATED"/>
    <property type="match status" value="1"/>
</dbReference>
<feature type="domain" description="Plastocyanin-like" evidence="8">
    <location>
        <begin position="47"/>
        <end position="156"/>
    </location>
</feature>
<keyword evidence="4" id="KW-0186">Copper</keyword>
<gene>
    <name evidence="9" type="ORF">ACFQND_12355</name>
</gene>
<feature type="domain" description="Plastocyanin-like" evidence="7">
    <location>
        <begin position="502"/>
        <end position="618"/>
    </location>
</feature>
<evidence type="ECO:0000259" key="6">
    <source>
        <dbReference type="Pfam" id="PF00394"/>
    </source>
</evidence>
<evidence type="ECO:0000256" key="2">
    <source>
        <dbReference type="ARBA" id="ARBA00022723"/>
    </source>
</evidence>
<dbReference type="InterPro" id="IPR002355">
    <property type="entry name" value="Cu_oxidase_Cu_BS"/>
</dbReference>
<dbReference type="NCBIfam" id="TIGR01480">
    <property type="entry name" value="copper_res_A"/>
    <property type="match status" value="1"/>
</dbReference>
<evidence type="ECO:0000313" key="9">
    <source>
        <dbReference type="EMBL" id="MFC6282023.1"/>
    </source>
</evidence>
<evidence type="ECO:0000256" key="1">
    <source>
        <dbReference type="ARBA" id="ARBA00004418"/>
    </source>
</evidence>
<organism evidence="9 10">
    <name type="scientific">Polaromonas aquatica</name>
    <dbReference type="NCBI Taxonomy" id="332657"/>
    <lineage>
        <taxon>Bacteria</taxon>
        <taxon>Pseudomonadati</taxon>
        <taxon>Pseudomonadota</taxon>
        <taxon>Betaproteobacteria</taxon>
        <taxon>Burkholderiales</taxon>
        <taxon>Comamonadaceae</taxon>
        <taxon>Polaromonas</taxon>
    </lineage>
</organism>
<dbReference type="Gene3D" id="2.60.40.420">
    <property type="entry name" value="Cupredoxins - blue copper proteins"/>
    <property type="match status" value="3"/>
</dbReference>
<dbReference type="EMBL" id="JBHSRS010000052">
    <property type="protein sequence ID" value="MFC6282023.1"/>
    <property type="molecule type" value="Genomic_DNA"/>
</dbReference>
<dbReference type="InterPro" id="IPR011707">
    <property type="entry name" value="Cu-oxidase-like_N"/>
</dbReference>
<comment type="subcellular location">
    <subcellularLocation>
        <location evidence="1">Periplasm</location>
    </subcellularLocation>
</comment>
<evidence type="ECO:0000259" key="8">
    <source>
        <dbReference type="Pfam" id="PF07732"/>
    </source>
</evidence>
<dbReference type="Pfam" id="PF07732">
    <property type="entry name" value="Cu-oxidase_3"/>
    <property type="match status" value="1"/>
</dbReference>
<evidence type="ECO:0000256" key="4">
    <source>
        <dbReference type="ARBA" id="ARBA00023008"/>
    </source>
</evidence>
<evidence type="ECO:0000259" key="7">
    <source>
        <dbReference type="Pfam" id="PF07731"/>
    </source>
</evidence>
<keyword evidence="5" id="KW-0732">Signal</keyword>
<dbReference type="InterPro" id="IPR045087">
    <property type="entry name" value="Cu-oxidase_fam"/>
</dbReference>
<dbReference type="Proteomes" id="UP001596270">
    <property type="component" value="Unassembled WGS sequence"/>
</dbReference>
<dbReference type="PROSITE" id="PS00080">
    <property type="entry name" value="MULTICOPPER_OXIDASE2"/>
    <property type="match status" value="1"/>
</dbReference>
<dbReference type="Pfam" id="PF00394">
    <property type="entry name" value="Cu-oxidase"/>
    <property type="match status" value="1"/>
</dbReference>
<keyword evidence="2" id="KW-0479">Metal-binding</keyword>
<feature type="signal peptide" evidence="5">
    <location>
        <begin position="1"/>
        <end position="26"/>
    </location>
</feature>
<accession>A0ABW1TZ40</accession>
<dbReference type="InterPro" id="IPR001117">
    <property type="entry name" value="Cu-oxidase_2nd"/>
</dbReference>
<sequence length="619" mass="67499">MDELKRRSLQSLLSLGALGALPPAWAQLRAVEIGAVPVDRTYDLTIAETALNITGKPAMGITINGTMPGPVLRFREGDEVVIRVANQLREITGVHWHGLLVPNSEDGVPGVTFPGIQPGETFTYRFKLRQSGTYWYHSHAALQEAAGYFAPIVIDPITPDPFKYDREYIVMLSDWNDTPPQQVLANLKKVDGFYNYRRITTPQFLAQLRNAPDKKAREAIWNDRMEWAKMRMDPTDFSDGGDEWTFLMAGKKPAENWTALFKPGERVRLRFINASPMNMFDVRIPGLPMTVVQADGQNVSPVEVDEFRIGNGETYDVIVQPKEAKAYSIFVPTIARIGYALGTLAPELGMSAPVPAMGPKPVRTMADMGMAGMDMSGSASTSGAADASGMAGMPGMDTKPAANAAMAGMAGMDMGKPAANTPGASMAMPSKPADKAMADMPGMSASGKPAPAAKPADSMAGMPGMSDQTAAAPITAPMDEDGLRRLKYALLRAATRNADNRAPERELLVRLTGDMTRYFWSMNDKKLSNAKPFKIGLGERVRIKMVNETMMEHPMHLHGVFMELVNGNGAFGPRKHTIIVPPAQTVELDVTYEDEGTWAFHCHLFYHAATGMMRLVEVA</sequence>
<comment type="caution">
    <text evidence="9">The sequence shown here is derived from an EMBL/GenBank/DDBJ whole genome shotgun (WGS) entry which is preliminary data.</text>
</comment>
<protein>
    <submittedName>
        <fullName evidence="9">Copper resistance system multicopper oxidase</fullName>
    </submittedName>
</protein>
<dbReference type="InterPro" id="IPR008972">
    <property type="entry name" value="Cupredoxin"/>
</dbReference>
<evidence type="ECO:0000313" key="10">
    <source>
        <dbReference type="Proteomes" id="UP001596270"/>
    </source>
</evidence>
<feature type="domain" description="Plastocyanin-like" evidence="6">
    <location>
        <begin position="167"/>
        <end position="331"/>
    </location>
</feature>
<dbReference type="CDD" id="cd13848">
    <property type="entry name" value="CuRO_1_CopA"/>
    <property type="match status" value="1"/>
</dbReference>
<name>A0ABW1TZ40_9BURK</name>
<proteinExistence type="predicted"/>
<dbReference type="PANTHER" id="PTHR11709">
    <property type="entry name" value="MULTI-COPPER OXIDASE"/>
    <property type="match status" value="1"/>
</dbReference>
<evidence type="ECO:0000256" key="3">
    <source>
        <dbReference type="ARBA" id="ARBA00023002"/>
    </source>
</evidence>
<dbReference type="InterPro" id="IPR034282">
    <property type="entry name" value="CuRO_2_CopA"/>
</dbReference>
<dbReference type="CDD" id="cd13874">
    <property type="entry name" value="CuRO_2_CopA"/>
    <property type="match status" value="1"/>
</dbReference>
<dbReference type="InterPro" id="IPR034279">
    <property type="entry name" value="CuRO_3_CopA"/>
</dbReference>
<keyword evidence="3" id="KW-0560">Oxidoreductase</keyword>
<reference evidence="10" key="1">
    <citation type="journal article" date="2019" name="Int. J. Syst. Evol. Microbiol.">
        <title>The Global Catalogue of Microorganisms (GCM) 10K type strain sequencing project: providing services to taxonomists for standard genome sequencing and annotation.</title>
        <authorList>
            <consortium name="The Broad Institute Genomics Platform"/>
            <consortium name="The Broad Institute Genome Sequencing Center for Infectious Disease"/>
            <person name="Wu L."/>
            <person name="Ma J."/>
        </authorList>
    </citation>
    <scope>NUCLEOTIDE SEQUENCE [LARGE SCALE GENOMIC DNA]</scope>
    <source>
        <strain evidence="10">CCUG 39402</strain>
    </source>
</reference>
<feature type="chain" id="PRO_5045418064" evidence="5">
    <location>
        <begin position="27"/>
        <end position="619"/>
    </location>
</feature>
<dbReference type="InterPro" id="IPR006376">
    <property type="entry name" value="Cu-R_CopA"/>
</dbReference>
<dbReference type="InterPro" id="IPR034284">
    <property type="entry name" value="CuRO_1_CopA"/>
</dbReference>
<dbReference type="RefSeq" id="WP_377413648.1">
    <property type="nucleotide sequence ID" value="NZ_JBHSRS010000052.1"/>
</dbReference>